<dbReference type="InterPro" id="IPR027417">
    <property type="entry name" value="P-loop_NTPase"/>
</dbReference>
<feature type="domain" description="ABC transporter" evidence="6">
    <location>
        <begin position="34"/>
        <end position="267"/>
    </location>
</feature>
<protein>
    <submittedName>
        <fullName evidence="7">ABC transporter ATP-binding protein</fullName>
    </submittedName>
</protein>
<gene>
    <name evidence="7" type="ORF">PPGU16_33040</name>
</gene>
<name>A0A7I8BNB1_9BURK</name>
<organism evidence="7 8">
    <name type="scientific">Paraburkholderia largidicola</name>
    <dbReference type="NCBI Taxonomy" id="3014751"/>
    <lineage>
        <taxon>Bacteria</taxon>
        <taxon>Pseudomonadati</taxon>
        <taxon>Pseudomonadota</taxon>
        <taxon>Betaproteobacteria</taxon>
        <taxon>Burkholderiales</taxon>
        <taxon>Burkholderiaceae</taxon>
        <taxon>Paraburkholderia</taxon>
    </lineage>
</organism>
<keyword evidence="3" id="KW-0997">Cell inner membrane</keyword>
<evidence type="ECO:0000313" key="8">
    <source>
        <dbReference type="Proteomes" id="UP000510888"/>
    </source>
</evidence>
<sequence>MDPVNTVTTLAGSGALDATPRADGVAQTGAPGGVQIEHLTVRFGSRTVLDDLSLTIERGELLTVLGRSGCGKTTLLRFIAGFIEADGLAGTLTVAGRDLTHVPPHKRNLGLLFQSYALFPHLSVFENVAFGLRARRISTKEIARRVADALKLVQLGDAGHVMPAQLSGGMQQRVALARALVIEPDVLLLDEPLSALDANLRASVRSELKALHERLPNLTIVCVTHDQDDALVLSDRTLLMREGQIAQLGTPQELYDQPNDAFVARYLGAANLLPPSIAFALGDARYSERDRVACLRPEAMRIVPLGEGQLHGTISTVEWYGSVLAVQVALDAMPNEPVQVSMQRGTGVTPEKGARISLRYEADDVVLIQP</sequence>
<keyword evidence="4" id="KW-0547">Nucleotide-binding</keyword>
<dbReference type="GO" id="GO:0022857">
    <property type="term" value="F:transmembrane transporter activity"/>
    <property type="evidence" value="ECO:0007669"/>
    <property type="project" value="InterPro"/>
</dbReference>
<dbReference type="RefSeq" id="WP_405033895.1">
    <property type="nucleotide sequence ID" value="NZ_AP023175.1"/>
</dbReference>
<evidence type="ECO:0000259" key="6">
    <source>
        <dbReference type="PROSITE" id="PS50893"/>
    </source>
</evidence>
<dbReference type="InterPro" id="IPR017662">
    <property type="entry name" value="AminoethylPonate_ABC_PhnT"/>
</dbReference>
<dbReference type="NCBIfam" id="TIGR03258">
    <property type="entry name" value="PhnT"/>
    <property type="match status" value="1"/>
</dbReference>
<dbReference type="Gene3D" id="3.40.50.300">
    <property type="entry name" value="P-loop containing nucleotide triphosphate hydrolases"/>
    <property type="match status" value="1"/>
</dbReference>
<dbReference type="GO" id="GO:0015697">
    <property type="term" value="P:quaternary ammonium group transport"/>
    <property type="evidence" value="ECO:0007669"/>
    <property type="project" value="UniProtKB-ARBA"/>
</dbReference>
<dbReference type="PANTHER" id="PTHR42781:SF4">
    <property type="entry name" value="SPERMIDINE_PUTRESCINE IMPORT ATP-BINDING PROTEIN POTA"/>
    <property type="match status" value="1"/>
</dbReference>
<evidence type="ECO:0000313" key="7">
    <source>
        <dbReference type="EMBL" id="BCF90237.1"/>
    </source>
</evidence>
<keyword evidence="5 7" id="KW-0067">ATP-binding</keyword>
<evidence type="ECO:0000256" key="2">
    <source>
        <dbReference type="ARBA" id="ARBA00022475"/>
    </source>
</evidence>
<dbReference type="InterPro" id="IPR017871">
    <property type="entry name" value="ABC_transporter-like_CS"/>
</dbReference>
<keyword evidence="1" id="KW-0813">Transport</keyword>
<dbReference type="AlphaFoldDB" id="A0A7I8BNB1"/>
<dbReference type="PROSITE" id="PS50893">
    <property type="entry name" value="ABC_TRANSPORTER_2"/>
    <property type="match status" value="1"/>
</dbReference>
<dbReference type="InterPro" id="IPR050093">
    <property type="entry name" value="ABC_SmlMolc_Importer"/>
</dbReference>
<accession>A0A7I8BNB1</accession>
<keyword evidence="2" id="KW-1003">Cell membrane</keyword>
<dbReference type="Pfam" id="PF00005">
    <property type="entry name" value="ABC_tran"/>
    <property type="match status" value="1"/>
</dbReference>
<evidence type="ECO:0000256" key="5">
    <source>
        <dbReference type="ARBA" id="ARBA00022840"/>
    </source>
</evidence>
<dbReference type="InterPro" id="IPR008995">
    <property type="entry name" value="Mo/tungstate-bd_C_term_dom"/>
</dbReference>
<dbReference type="Pfam" id="PF08402">
    <property type="entry name" value="TOBE_2"/>
    <property type="match status" value="1"/>
</dbReference>
<dbReference type="PROSITE" id="PS00211">
    <property type="entry name" value="ABC_TRANSPORTER_1"/>
    <property type="match status" value="1"/>
</dbReference>
<dbReference type="SUPFAM" id="SSF50331">
    <property type="entry name" value="MOP-like"/>
    <property type="match status" value="1"/>
</dbReference>
<evidence type="ECO:0000256" key="3">
    <source>
        <dbReference type="ARBA" id="ARBA00022519"/>
    </source>
</evidence>
<dbReference type="InterPro" id="IPR003593">
    <property type="entry name" value="AAA+_ATPase"/>
</dbReference>
<dbReference type="FunFam" id="3.40.50.300:FF:000425">
    <property type="entry name" value="Probable ABC transporter, ATP-binding subunit"/>
    <property type="match status" value="1"/>
</dbReference>
<evidence type="ECO:0000256" key="4">
    <source>
        <dbReference type="ARBA" id="ARBA00022741"/>
    </source>
</evidence>
<keyword evidence="3" id="KW-0472">Membrane</keyword>
<dbReference type="Proteomes" id="UP000510888">
    <property type="component" value="Chromosome 2"/>
</dbReference>
<dbReference type="InterPro" id="IPR003439">
    <property type="entry name" value="ABC_transporter-like_ATP-bd"/>
</dbReference>
<proteinExistence type="predicted"/>
<evidence type="ECO:0000256" key="1">
    <source>
        <dbReference type="ARBA" id="ARBA00022448"/>
    </source>
</evidence>
<dbReference type="PANTHER" id="PTHR42781">
    <property type="entry name" value="SPERMIDINE/PUTRESCINE IMPORT ATP-BINDING PROTEIN POTA"/>
    <property type="match status" value="1"/>
</dbReference>
<dbReference type="SUPFAM" id="SSF52540">
    <property type="entry name" value="P-loop containing nucleoside triphosphate hydrolases"/>
    <property type="match status" value="1"/>
</dbReference>
<reference evidence="7 8" key="1">
    <citation type="journal article" date="2020" name="Genes (Basel)">
        <title>Genomic Comparison of Insect Gut Symbionts from Divergent Burkholderia Subclades.</title>
        <authorList>
            <person name="Takeshita K."/>
            <person name="Kikuchi Y."/>
        </authorList>
    </citation>
    <scope>NUCLEOTIDE SEQUENCE [LARGE SCALE GENOMIC DNA]</scope>
    <source>
        <strain evidence="7 8">PGU16</strain>
    </source>
</reference>
<dbReference type="GO" id="GO:0016887">
    <property type="term" value="F:ATP hydrolysis activity"/>
    <property type="evidence" value="ECO:0007669"/>
    <property type="project" value="InterPro"/>
</dbReference>
<dbReference type="InterPro" id="IPR013611">
    <property type="entry name" value="Transp-assoc_OB_typ2"/>
</dbReference>
<dbReference type="KEGG" id="plad:PPGU16_33040"/>
<keyword evidence="8" id="KW-1185">Reference proteome</keyword>
<dbReference type="GO" id="GO:0005524">
    <property type="term" value="F:ATP binding"/>
    <property type="evidence" value="ECO:0007669"/>
    <property type="project" value="UniProtKB-KW"/>
</dbReference>
<dbReference type="SMART" id="SM00382">
    <property type="entry name" value="AAA"/>
    <property type="match status" value="1"/>
</dbReference>
<dbReference type="EMBL" id="AP023175">
    <property type="protein sequence ID" value="BCF90237.1"/>
    <property type="molecule type" value="Genomic_DNA"/>
</dbReference>
<dbReference type="GO" id="GO:0043190">
    <property type="term" value="C:ATP-binding cassette (ABC) transporter complex"/>
    <property type="evidence" value="ECO:0007669"/>
    <property type="project" value="InterPro"/>
</dbReference>